<evidence type="ECO:0000256" key="5">
    <source>
        <dbReference type="ARBA" id="ARBA00023004"/>
    </source>
</evidence>
<dbReference type="RefSeq" id="WP_344797840.1">
    <property type="nucleotide sequence ID" value="NZ_BAABAU010000004.1"/>
</dbReference>
<dbReference type="InterPro" id="IPR008274">
    <property type="entry name" value="AldOxase/xan_DH_MoCoBD1"/>
</dbReference>
<keyword evidence="4" id="KW-0560">Oxidoreductase</keyword>
<evidence type="ECO:0000256" key="4">
    <source>
        <dbReference type="ARBA" id="ARBA00023002"/>
    </source>
</evidence>
<name>A0ABP8E5J5_9MICO</name>
<evidence type="ECO:0000259" key="6">
    <source>
        <dbReference type="PROSITE" id="PS51085"/>
    </source>
</evidence>
<dbReference type="SUPFAM" id="SSF54665">
    <property type="entry name" value="CO dehydrogenase molybdoprotein N-domain-like"/>
    <property type="match status" value="1"/>
</dbReference>
<evidence type="ECO:0000313" key="8">
    <source>
        <dbReference type="Proteomes" id="UP001501594"/>
    </source>
</evidence>
<dbReference type="Gene3D" id="1.10.150.120">
    <property type="entry name" value="[2Fe-2S]-binding domain"/>
    <property type="match status" value="1"/>
</dbReference>
<dbReference type="EMBL" id="BAABAU010000004">
    <property type="protein sequence ID" value="GAA4267507.1"/>
    <property type="molecule type" value="Genomic_DNA"/>
</dbReference>
<dbReference type="InterPro" id="IPR000674">
    <property type="entry name" value="Ald_Oxase/Xan_DH_a/b"/>
</dbReference>
<dbReference type="Proteomes" id="UP001501594">
    <property type="component" value="Unassembled WGS sequence"/>
</dbReference>
<dbReference type="Pfam" id="PF01799">
    <property type="entry name" value="Fer2_2"/>
    <property type="match status" value="1"/>
</dbReference>
<dbReference type="Pfam" id="PF00111">
    <property type="entry name" value="Fer2"/>
    <property type="match status" value="1"/>
</dbReference>
<evidence type="ECO:0000256" key="1">
    <source>
        <dbReference type="ARBA" id="ARBA00006849"/>
    </source>
</evidence>
<dbReference type="InterPro" id="IPR012675">
    <property type="entry name" value="Beta-grasp_dom_sf"/>
</dbReference>
<dbReference type="InterPro" id="IPR036884">
    <property type="entry name" value="2Fe-2S-bd_dom_sf"/>
</dbReference>
<organism evidence="7 8">
    <name type="scientific">Frondihabitans peucedani</name>
    <dbReference type="NCBI Taxonomy" id="598626"/>
    <lineage>
        <taxon>Bacteria</taxon>
        <taxon>Bacillati</taxon>
        <taxon>Actinomycetota</taxon>
        <taxon>Actinomycetes</taxon>
        <taxon>Micrococcales</taxon>
        <taxon>Microbacteriaceae</taxon>
        <taxon>Frondihabitans</taxon>
    </lineage>
</organism>
<evidence type="ECO:0000313" key="7">
    <source>
        <dbReference type="EMBL" id="GAA4267507.1"/>
    </source>
</evidence>
<sequence length="931" mass="98560">MRFEINGEQVEAEAAPGQVLRTILRQNDHFEVKKGCDAGDCGACSVLVDGDAVHSCIYPAHRLDGKRVTTVAGLGTPEAPHPLQQGFVDAAGLQCGFCTAGMVVTASTFGDEELADLPRALKGNLCRCTGYRAIRDAIQGVSNTVTAEAGDAAGRSVKAPAGMRVVTGREEYTLDFRSPTRLLHLAVLKSPHAHARITAIDTSEAEALPGVECVFTHRESPATLFSTGRHENREDDPDDTLVLDPVLRFRGQRVAAVVADSVRTAQLALDLIRVEYEILPAVFDPDLARSTADDVPRLHAEKGPASRISDPSRNVVAQMHGEMGDVDAALAEAAVTVEGAWQTQRISHAALETHATRGWIDDDGRLVLRTSTQVPYLVRHEICHVFGLPEDRVRVYAARVGGGFGGKQELLTEDLVTLAVLRTGASVQYEYAREDEFVIAPLRHPMRVGVKLGATADGLLTAIAVDELMDTGAYGNHGIGVMFHSVHESISVYRAPNKRVDAESVYTNNPPSGAFRGYGLGQVIFAVESAMDELARKLGITPFELRRRNVVVPGDHMTVVDPDEESDLLFGSYGLDQCLDLVEQALEGPPPADSGSLTGPTEVPTGDSWTFGTGMALAMIATMPPRGHFADTTVSLGTSGDYTISVGTAEFGNGTTTVHAQLTATALGTTTDRVVIRQSDTDVARYDTGAFGSAGVVVAGKALHAAALKLKAAMLARASAIVTGAGDEAQDPAVPSSTAIAVGTLTPDGVLVPSGTWGDGRLVTAAELLAHGPLEADGSHDGTPRSVAFNVHAFSVAVDRETGEVRILRSIQAADAGTVLNPEQLRGQIEGGTAQAIGTALYEEVMLDGEGGVTTAAFRNYRLPKFSDLPVTEVLFASTHDDLGPLGAKSMSEAPYNPVAPALANAVRDALGVRPHELPMSRDRVWRMARG</sequence>
<gene>
    <name evidence="7" type="ORF">GCM10022256_31190</name>
</gene>
<dbReference type="Pfam" id="PF20256">
    <property type="entry name" value="MoCoBD_2"/>
    <property type="match status" value="1"/>
</dbReference>
<keyword evidence="3" id="KW-0479">Metal-binding</keyword>
<comment type="similarity">
    <text evidence="1">Belongs to the xanthine dehydrogenase family.</text>
</comment>
<keyword evidence="2" id="KW-0500">Molybdenum</keyword>
<dbReference type="Gene3D" id="3.90.1170.50">
    <property type="entry name" value="Aldehyde oxidase/xanthine dehydrogenase, a/b hammerhead"/>
    <property type="match status" value="1"/>
</dbReference>
<keyword evidence="5" id="KW-0408">Iron</keyword>
<feature type="domain" description="2Fe-2S ferredoxin-type" evidence="6">
    <location>
        <begin position="1"/>
        <end position="74"/>
    </location>
</feature>
<dbReference type="CDD" id="cd00207">
    <property type="entry name" value="fer2"/>
    <property type="match status" value="1"/>
</dbReference>
<dbReference type="PANTHER" id="PTHR11908">
    <property type="entry name" value="XANTHINE DEHYDROGENASE"/>
    <property type="match status" value="1"/>
</dbReference>
<evidence type="ECO:0000256" key="2">
    <source>
        <dbReference type="ARBA" id="ARBA00022505"/>
    </source>
</evidence>
<dbReference type="InterPro" id="IPR016208">
    <property type="entry name" value="Ald_Oxase/xanthine_DH-like"/>
</dbReference>
<dbReference type="InterPro" id="IPR037165">
    <property type="entry name" value="AldOxase/xan_DH_Mopterin-bd_sf"/>
</dbReference>
<dbReference type="SUPFAM" id="SSF56003">
    <property type="entry name" value="Molybdenum cofactor-binding domain"/>
    <property type="match status" value="1"/>
</dbReference>
<reference evidence="8" key="1">
    <citation type="journal article" date="2019" name="Int. J. Syst. Evol. Microbiol.">
        <title>The Global Catalogue of Microorganisms (GCM) 10K type strain sequencing project: providing services to taxonomists for standard genome sequencing and annotation.</title>
        <authorList>
            <consortium name="The Broad Institute Genomics Platform"/>
            <consortium name="The Broad Institute Genome Sequencing Center for Infectious Disease"/>
            <person name="Wu L."/>
            <person name="Ma J."/>
        </authorList>
    </citation>
    <scope>NUCLEOTIDE SEQUENCE [LARGE SCALE GENOMIC DNA]</scope>
    <source>
        <strain evidence="8">JCM 17442</strain>
    </source>
</reference>
<proteinExistence type="inferred from homology"/>
<dbReference type="InterPro" id="IPR001041">
    <property type="entry name" value="2Fe-2S_ferredoxin-type"/>
</dbReference>
<accession>A0ABP8E5J5</accession>
<dbReference type="Gene3D" id="3.30.365.10">
    <property type="entry name" value="Aldehyde oxidase/xanthine dehydrogenase, molybdopterin binding domain"/>
    <property type="match status" value="4"/>
</dbReference>
<dbReference type="InterPro" id="IPR036856">
    <property type="entry name" value="Ald_Oxase/Xan_DH_a/b_sf"/>
</dbReference>
<comment type="caution">
    <text evidence="7">The sequence shown here is derived from an EMBL/GenBank/DDBJ whole genome shotgun (WGS) entry which is preliminary data.</text>
</comment>
<protein>
    <submittedName>
        <fullName evidence="7">Molybdopterin-dependent oxidoreductase</fullName>
    </submittedName>
</protein>
<dbReference type="SUPFAM" id="SSF47741">
    <property type="entry name" value="CO dehydrogenase ISP C-domain like"/>
    <property type="match status" value="1"/>
</dbReference>
<dbReference type="SUPFAM" id="SSF54292">
    <property type="entry name" value="2Fe-2S ferredoxin-like"/>
    <property type="match status" value="1"/>
</dbReference>
<dbReference type="PROSITE" id="PS51085">
    <property type="entry name" value="2FE2S_FER_2"/>
    <property type="match status" value="1"/>
</dbReference>
<dbReference type="InterPro" id="IPR002888">
    <property type="entry name" value="2Fe-2S-bd"/>
</dbReference>
<dbReference type="Pfam" id="PF02738">
    <property type="entry name" value="MoCoBD_1"/>
    <property type="match status" value="1"/>
</dbReference>
<dbReference type="Pfam" id="PF01315">
    <property type="entry name" value="Ald_Xan_dh_C"/>
    <property type="match status" value="1"/>
</dbReference>
<dbReference type="PANTHER" id="PTHR11908:SF132">
    <property type="entry name" value="ALDEHYDE OXIDASE 1-RELATED"/>
    <property type="match status" value="1"/>
</dbReference>
<dbReference type="InterPro" id="IPR036010">
    <property type="entry name" value="2Fe-2S_ferredoxin-like_sf"/>
</dbReference>
<dbReference type="InterPro" id="IPR006058">
    <property type="entry name" value="2Fe2S_fd_BS"/>
</dbReference>
<keyword evidence="8" id="KW-1185">Reference proteome</keyword>
<dbReference type="PROSITE" id="PS00197">
    <property type="entry name" value="2FE2S_FER_1"/>
    <property type="match status" value="1"/>
</dbReference>
<dbReference type="InterPro" id="IPR046867">
    <property type="entry name" value="AldOxase/xan_DH_MoCoBD2"/>
</dbReference>
<evidence type="ECO:0000256" key="3">
    <source>
        <dbReference type="ARBA" id="ARBA00022723"/>
    </source>
</evidence>
<dbReference type="SMART" id="SM01008">
    <property type="entry name" value="Ald_Xan_dh_C"/>
    <property type="match status" value="1"/>
</dbReference>
<dbReference type="Gene3D" id="3.10.20.30">
    <property type="match status" value="1"/>
</dbReference>